<comment type="caution">
    <text evidence="1">The sequence shown here is derived from an EMBL/GenBank/DDBJ whole genome shotgun (WGS) entry which is preliminary data.</text>
</comment>
<dbReference type="AlphaFoldDB" id="A0AAW4VZB0"/>
<keyword evidence="2" id="KW-1185">Reference proteome</keyword>
<reference evidence="1 2" key="1">
    <citation type="submission" date="2021-10" db="EMBL/GenBank/DDBJ databases">
        <title>Anaerobic single-cell dispensing facilitates the cultivation of human gut bacteria.</title>
        <authorList>
            <person name="Afrizal A."/>
        </authorList>
    </citation>
    <scope>NUCLEOTIDE SEQUENCE [LARGE SCALE GENOMIC DNA]</scope>
    <source>
        <strain evidence="1 2">CLA-AA-H270</strain>
    </source>
</reference>
<protein>
    <submittedName>
        <fullName evidence="1">Uncharacterized protein</fullName>
    </submittedName>
</protein>
<dbReference type="EMBL" id="JAJEPX010000016">
    <property type="protein sequence ID" value="MCC2176812.1"/>
    <property type="molecule type" value="Genomic_DNA"/>
</dbReference>
<dbReference type="RefSeq" id="WP_227600624.1">
    <property type="nucleotide sequence ID" value="NZ_JAJEPX010000016.1"/>
</dbReference>
<proteinExistence type="predicted"/>
<evidence type="ECO:0000313" key="2">
    <source>
        <dbReference type="Proteomes" id="UP001298753"/>
    </source>
</evidence>
<dbReference type="Proteomes" id="UP001298753">
    <property type="component" value="Unassembled WGS sequence"/>
</dbReference>
<name>A0AAW4VZB0_9FIRM</name>
<accession>A0AAW4VZB0</accession>
<sequence>MQDFMRFADRNVMQTGIFYHTAGFVTAANRLPQLFRDVHSAFYDASRYNACNDKTNHTDTPPLWF</sequence>
<gene>
    <name evidence="1" type="ORF">LKD22_06685</name>
</gene>
<evidence type="ECO:0000313" key="1">
    <source>
        <dbReference type="EMBL" id="MCC2176812.1"/>
    </source>
</evidence>
<dbReference type="GeneID" id="98659151"/>
<organism evidence="1 2">
    <name type="scientific">Agathobaculum butyriciproducens</name>
    <dbReference type="NCBI Taxonomy" id="1628085"/>
    <lineage>
        <taxon>Bacteria</taxon>
        <taxon>Bacillati</taxon>
        <taxon>Bacillota</taxon>
        <taxon>Clostridia</taxon>
        <taxon>Eubacteriales</taxon>
        <taxon>Butyricicoccaceae</taxon>
        <taxon>Agathobaculum</taxon>
    </lineage>
</organism>